<name>A0A9D4TWS5_CHLVU</name>
<dbReference type="OrthoDB" id="10262526at2759"/>
<organism evidence="7 8">
    <name type="scientific">Chlorella vulgaris</name>
    <name type="common">Green alga</name>
    <dbReference type="NCBI Taxonomy" id="3077"/>
    <lineage>
        <taxon>Eukaryota</taxon>
        <taxon>Viridiplantae</taxon>
        <taxon>Chlorophyta</taxon>
        <taxon>core chlorophytes</taxon>
        <taxon>Trebouxiophyceae</taxon>
        <taxon>Chlorellales</taxon>
        <taxon>Chlorellaceae</taxon>
        <taxon>Chlorella clade</taxon>
        <taxon>Chlorella</taxon>
    </lineage>
</organism>
<sequence>MALALPQLPTVQRLLAAEASARRQAWEAYDADALEQEISKYKAALSDVLDELQRLGAGVDDDDVGEAADAEGQEGIEGVDWRYGSVDELDAREWQVPPHCIPIHANVTTYDWSQLIAATQFDVIMMDPPWQLATANPTRGVALGYSQLTDQHIAQLPIPRLQRNGLLFVWVINAKYQFCLDLFDHWGYELVDEVVWVKMTVNRRLAKSHGFYLQHAKEVCLVARKGQDPPGMQGGVGSDVIYSERRGQSQKPEEIYQLIEKLVPNGKYLEIFGRKNNLRDFWVTVGNEVTGQGAPREDQRAIDGGLRIPNAVYGRAG</sequence>
<evidence type="ECO:0000313" key="8">
    <source>
        <dbReference type="Proteomes" id="UP001055712"/>
    </source>
</evidence>
<keyword evidence="3" id="KW-0808">Transferase</keyword>
<evidence type="ECO:0000256" key="5">
    <source>
        <dbReference type="ARBA" id="ARBA00048957"/>
    </source>
</evidence>
<accession>A0A9D4TWS5</accession>
<comment type="caution">
    <text evidence="7">The sequence shown here is derived from an EMBL/GenBank/DDBJ whole genome shotgun (WGS) entry which is preliminary data.</text>
</comment>
<keyword evidence="4" id="KW-0949">S-adenosyl-L-methionine</keyword>
<evidence type="ECO:0000256" key="1">
    <source>
        <dbReference type="ARBA" id="ARBA00012160"/>
    </source>
</evidence>
<dbReference type="EC" id="2.1.1.348" evidence="1"/>
<dbReference type="EMBL" id="SIDB01000002">
    <property type="protein sequence ID" value="KAI3436598.1"/>
    <property type="molecule type" value="Genomic_DNA"/>
</dbReference>
<dbReference type="PROSITE" id="PS51143">
    <property type="entry name" value="MT_A70"/>
    <property type="match status" value="1"/>
</dbReference>
<evidence type="ECO:0000313" key="7">
    <source>
        <dbReference type="EMBL" id="KAI3436598.1"/>
    </source>
</evidence>
<evidence type="ECO:0000256" key="2">
    <source>
        <dbReference type="ARBA" id="ARBA00022603"/>
    </source>
</evidence>
<dbReference type="GO" id="GO:0005634">
    <property type="term" value="C:nucleus"/>
    <property type="evidence" value="ECO:0007669"/>
    <property type="project" value="TreeGrafter"/>
</dbReference>
<dbReference type="SUPFAM" id="SSF53335">
    <property type="entry name" value="S-adenosyl-L-methionine-dependent methyltransferases"/>
    <property type="match status" value="1"/>
</dbReference>
<dbReference type="AlphaFoldDB" id="A0A9D4TWS5"/>
<dbReference type="InterPro" id="IPR029063">
    <property type="entry name" value="SAM-dependent_MTases_sf"/>
</dbReference>
<dbReference type="GO" id="GO:0032259">
    <property type="term" value="P:methylation"/>
    <property type="evidence" value="ECO:0007669"/>
    <property type="project" value="UniProtKB-KW"/>
</dbReference>
<evidence type="ECO:0000256" key="6">
    <source>
        <dbReference type="PROSITE-ProRule" id="PRU00489"/>
    </source>
</evidence>
<evidence type="ECO:0000256" key="3">
    <source>
        <dbReference type="ARBA" id="ARBA00022679"/>
    </source>
</evidence>
<gene>
    <name evidence="7" type="ORF">D9Q98_006015</name>
</gene>
<keyword evidence="2" id="KW-0489">Methyltransferase</keyword>
<dbReference type="InterPro" id="IPR007757">
    <property type="entry name" value="MT-A70-like"/>
</dbReference>
<proteinExistence type="inferred from homology"/>
<evidence type="ECO:0000256" key="4">
    <source>
        <dbReference type="ARBA" id="ARBA00022691"/>
    </source>
</evidence>
<comment type="similarity">
    <text evidence="6">Belongs to the MT-A70-like family.</text>
</comment>
<dbReference type="PANTHER" id="PTHR12829:SF7">
    <property type="entry name" value="N6-ADENOSINE-METHYLTRANSFERASE CATALYTIC SUBUNIT"/>
    <property type="match status" value="1"/>
</dbReference>
<comment type="catalytic activity">
    <reaction evidence="5">
        <text>an adenosine in mRNA + S-adenosyl-L-methionine = an N(6)-methyladenosine in mRNA + S-adenosyl-L-homocysteine + H(+)</text>
        <dbReference type="Rhea" id="RHEA:55584"/>
        <dbReference type="Rhea" id="RHEA-COMP:12414"/>
        <dbReference type="Rhea" id="RHEA-COMP:12417"/>
        <dbReference type="ChEBI" id="CHEBI:15378"/>
        <dbReference type="ChEBI" id="CHEBI:57856"/>
        <dbReference type="ChEBI" id="CHEBI:59789"/>
        <dbReference type="ChEBI" id="CHEBI:74411"/>
        <dbReference type="ChEBI" id="CHEBI:74449"/>
        <dbReference type="EC" id="2.1.1.348"/>
    </reaction>
</comment>
<dbReference type="Gene3D" id="3.40.50.150">
    <property type="entry name" value="Vaccinia Virus protein VP39"/>
    <property type="match status" value="1"/>
</dbReference>
<dbReference type="GO" id="GO:0001734">
    <property type="term" value="F:mRNA m(6)A methyltransferase activity"/>
    <property type="evidence" value="ECO:0007669"/>
    <property type="project" value="UniProtKB-EC"/>
</dbReference>
<protein>
    <recommendedName>
        <fullName evidence="1">mRNA m(6)A methyltransferase</fullName>
        <ecNumber evidence="1">2.1.1.348</ecNumber>
    </recommendedName>
</protein>
<dbReference type="GO" id="GO:0036396">
    <property type="term" value="C:RNA N6-methyladenosine methyltransferase complex"/>
    <property type="evidence" value="ECO:0007669"/>
    <property type="project" value="TreeGrafter"/>
</dbReference>
<reference evidence="7" key="1">
    <citation type="journal article" date="2019" name="Plant J.">
        <title>Chlorella vulgaris genome assembly and annotation reveals the molecular basis for metabolic acclimation to high light conditions.</title>
        <authorList>
            <person name="Cecchin M."/>
            <person name="Marcolungo L."/>
            <person name="Rossato M."/>
            <person name="Girolomoni L."/>
            <person name="Cosentino E."/>
            <person name="Cuine S."/>
            <person name="Li-Beisson Y."/>
            <person name="Delledonne M."/>
            <person name="Ballottari M."/>
        </authorList>
    </citation>
    <scope>NUCLEOTIDE SEQUENCE</scope>
    <source>
        <strain evidence="7">211/11P</strain>
    </source>
</reference>
<reference evidence="7" key="2">
    <citation type="submission" date="2020-11" db="EMBL/GenBank/DDBJ databases">
        <authorList>
            <person name="Cecchin M."/>
            <person name="Marcolungo L."/>
            <person name="Rossato M."/>
            <person name="Girolomoni L."/>
            <person name="Cosentino E."/>
            <person name="Cuine S."/>
            <person name="Li-Beisson Y."/>
            <person name="Delledonne M."/>
            <person name="Ballottari M."/>
        </authorList>
    </citation>
    <scope>NUCLEOTIDE SEQUENCE</scope>
    <source>
        <strain evidence="7">211/11P</strain>
        <tissue evidence="7">Whole cell</tissue>
    </source>
</reference>
<dbReference type="Proteomes" id="UP001055712">
    <property type="component" value="Unassembled WGS sequence"/>
</dbReference>
<dbReference type="Pfam" id="PF05063">
    <property type="entry name" value="MT-A70"/>
    <property type="match status" value="1"/>
</dbReference>
<dbReference type="PANTHER" id="PTHR12829">
    <property type="entry name" value="N6-ADENOSINE-METHYLTRANSFERASE"/>
    <property type="match status" value="1"/>
</dbReference>
<keyword evidence="8" id="KW-1185">Reference proteome</keyword>